<accession>A0A7J8Y3A4</accession>
<dbReference type="InterPro" id="IPR007012">
    <property type="entry name" value="PolA_pol_cen_dom"/>
</dbReference>
<evidence type="ECO:0000256" key="2">
    <source>
        <dbReference type="ARBA" id="ARBA00010912"/>
    </source>
</evidence>
<keyword evidence="8" id="KW-0539">Nucleus</keyword>
<evidence type="ECO:0000256" key="3">
    <source>
        <dbReference type="ARBA" id="ARBA00012388"/>
    </source>
</evidence>
<evidence type="ECO:0000256" key="5">
    <source>
        <dbReference type="ARBA" id="ARBA00022679"/>
    </source>
</evidence>
<dbReference type="Gene3D" id="1.10.1410.10">
    <property type="match status" value="1"/>
</dbReference>
<dbReference type="GO" id="GO:1990817">
    <property type="term" value="F:poly(A) RNA polymerase activity"/>
    <property type="evidence" value="ECO:0007669"/>
    <property type="project" value="UniProtKB-EC"/>
</dbReference>
<dbReference type="PANTHER" id="PTHR10682:SF36">
    <property type="entry name" value="NUCLEAR POLY(A) POLYMERASE 4"/>
    <property type="match status" value="1"/>
</dbReference>
<evidence type="ECO:0000259" key="9">
    <source>
        <dbReference type="Pfam" id="PF04928"/>
    </source>
</evidence>
<gene>
    <name evidence="10" type="ORF">Goari_004394</name>
</gene>
<dbReference type="GO" id="GO:0006397">
    <property type="term" value="P:mRNA processing"/>
    <property type="evidence" value="ECO:0007669"/>
    <property type="project" value="UniProtKB-KW"/>
</dbReference>
<comment type="subcellular location">
    <subcellularLocation>
        <location evidence="1">Nucleus</location>
    </subcellularLocation>
</comment>
<dbReference type="PANTHER" id="PTHR10682">
    <property type="entry name" value="POLY A POLYMERASE"/>
    <property type="match status" value="1"/>
</dbReference>
<name>A0A7J8Y3A4_GOSAI</name>
<reference evidence="10 11" key="1">
    <citation type="journal article" date="2019" name="Genome Biol. Evol.">
        <title>Insights into the evolution of the New World diploid cottons (Gossypium, subgenus Houzingenia) based on genome sequencing.</title>
        <authorList>
            <person name="Grover C.E."/>
            <person name="Arick M.A. 2nd"/>
            <person name="Thrash A."/>
            <person name="Conover J.L."/>
            <person name="Sanders W.S."/>
            <person name="Peterson D.G."/>
            <person name="Frelichowski J.E."/>
            <person name="Scheffler J.A."/>
            <person name="Scheffler B.E."/>
            <person name="Wendel J.F."/>
        </authorList>
    </citation>
    <scope>NUCLEOTIDE SEQUENCE [LARGE SCALE GENOMIC DNA]</scope>
    <source>
        <strain evidence="10">185</strain>
        <tissue evidence="10">Leaf</tissue>
    </source>
</reference>
<evidence type="ECO:0000313" key="10">
    <source>
        <dbReference type="EMBL" id="MBA0694063.1"/>
    </source>
</evidence>
<evidence type="ECO:0000256" key="1">
    <source>
        <dbReference type="ARBA" id="ARBA00004123"/>
    </source>
</evidence>
<keyword evidence="4" id="KW-0507">mRNA processing</keyword>
<evidence type="ECO:0000256" key="7">
    <source>
        <dbReference type="ARBA" id="ARBA00022840"/>
    </source>
</evidence>
<dbReference type="Proteomes" id="UP000593577">
    <property type="component" value="Unassembled WGS sequence"/>
</dbReference>
<dbReference type="AlphaFoldDB" id="A0A7J8Y3A4"/>
<keyword evidence="5" id="KW-0808">Transferase</keyword>
<protein>
    <recommendedName>
        <fullName evidence="3">polynucleotide adenylyltransferase</fullName>
        <ecNumber evidence="3">2.7.7.19</ecNumber>
    </recommendedName>
</protein>
<feature type="domain" description="Poly(A) polymerase central" evidence="9">
    <location>
        <begin position="1"/>
        <end position="98"/>
    </location>
</feature>
<dbReference type="Pfam" id="PF04928">
    <property type="entry name" value="PAP_central"/>
    <property type="match status" value="1"/>
</dbReference>
<keyword evidence="11" id="KW-1185">Reference proteome</keyword>
<sequence length="100" mass="12000">MLVSRFFRVYTQWRWLNPVMLCSIEEDELGFPVWDPRKNPCDWFHHMPIITPAYPCMNSSYNVSISTLCVMIEQFQYGNKICEEIELNKAQWDALFEPFL</sequence>
<proteinExistence type="inferred from homology"/>
<keyword evidence="7" id="KW-0067">ATP-binding</keyword>
<evidence type="ECO:0000256" key="4">
    <source>
        <dbReference type="ARBA" id="ARBA00022664"/>
    </source>
</evidence>
<comment type="caution">
    <text evidence="10">The sequence shown here is derived from an EMBL/GenBank/DDBJ whole genome shotgun (WGS) entry which is preliminary data.</text>
</comment>
<organism evidence="10 11">
    <name type="scientific">Gossypium aridum</name>
    <name type="common">American cotton</name>
    <name type="synonym">Erioxylum aridum</name>
    <dbReference type="NCBI Taxonomy" id="34290"/>
    <lineage>
        <taxon>Eukaryota</taxon>
        <taxon>Viridiplantae</taxon>
        <taxon>Streptophyta</taxon>
        <taxon>Embryophyta</taxon>
        <taxon>Tracheophyta</taxon>
        <taxon>Spermatophyta</taxon>
        <taxon>Magnoliopsida</taxon>
        <taxon>eudicotyledons</taxon>
        <taxon>Gunneridae</taxon>
        <taxon>Pentapetalae</taxon>
        <taxon>rosids</taxon>
        <taxon>malvids</taxon>
        <taxon>Malvales</taxon>
        <taxon>Malvaceae</taxon>
        <taxon>Malvoideae</taxon>
        <taxon>Gossypium</taxon>
    </lineage>
</organism>
<dbReference type="GO" id="GO:0005524">
    <property type="term" value="F:ATP binding"/>
    <property type="evidence" value="ECO:0007669"/>
    <property type="project" value="UniProtKB-KW"/>
</dbReference>
<dbReference type="EMBL" id="JABFAA010000010">
    <property type="protein sequence ID" value="MBA0694063.1"/>
    <property type="molecule type" value="Genomic_DNA"/>
</dbReference>
<dbReference type="SUPFAM" id="SSF81631">
    <property type="entry name" value="PAP/OAS1 substrate-binding domain"/>
    <property type="match status" value="1"/>
</dbReference>
<evidence type="ECO:0000313" key="11">
    <source>
        <dbReference type="Proteomes" id="UP000593577"/>
    </source>
</evidence>
<dbReference type="EC" id="2.7.7.19" evidence="3"/>
<keyword evidence="6" id="KW-0547">Nucleotide-binding</keyword>
<dbReference type="GO" id="GO:0005634">
    <property type="term" value="C:nucleus"/>
    <property type="evidence" value="ECO:0007669"/>
    <property type="project" value="UniProtKB-SubCell"/>
</dbReference>
<evidence type="ECO:0000256" key="6">
    <source>
        <dbReference type="ARBA" id="ARBA00022741"/>
    </source>
</evidence>
<comment type="similarity">
    <text evidence="2">Belongs to the poly(A) polymerase family.</text>
</comment>
<evidence type="ECO:0000256" key="8">
    <source>
        <dbReference type="ARBA" id="ARBA00023242"/>
    </source>
</evidence>